<dbReference type="OrthoDB" id="45670at2759"/>
<sequence length="490" mass="57197">MRILLLLLYVKHVYSMRSWGTWKVSDEKLKVVTTFGVQPFNNLEPELTRGFIYGNVTSATDENSDVALLIVPNTRFNSFQHSNYWQLSCSNLMENISEILYEPRCLKKGRRGDYMRWIPCPHGKYCVDEDRPVHVIDGSQFTFRVDEPYVPEYWHVILVACRLDENCSWVESERLEPVNYDISLMNGHPLYGNWLTNQFSFEEQNIFEIIFFGFMGFGILSIVQARSQTKSKYHMLNMRSRMLLWIINLEVTRLGIQLFNMSIYALHGSAFVFLNYVAELIRNLSICLLCLLLLLLSSGWSLRKTGSTVKGYYVFNIWLILSIAQLFVFTYDYVFLEESRNYFDFVDSQVLNIVLGLRLIQGVWFLTEMKRTLKIETNHERSIFLVHFGAAYMVWFTYYILLVLVSMAVSEFWRVKFVISVTTFANFVALACLVHIFWPTSSYRNFFNSDLMVHRTLSTGSSGADNDEYDMLIAAAMNSDEENTPHTPFH</sequence>
<name>A0A811KHM6_9BILA</name>
<dbReference type="Proteomes" id="UP000783686">
    <property type="component" value="Unassembled WGS sequence"/>
</dbReference>
<evidence type="ECO:0000259" key="3">
    <source>
        <dbReference type="Pfam" id="PF10192"/>
    </source>
</evidence>
<feature type="transmembrane region" description="Helical" evidence="1">
    <location>
        <begin position="243"/>
        <end position="274"/>
    </location>
</feature>
<feature type="signal peptide" evidence="2">
    <location>
        <begin position="1"/>
        <end position="15"/>
    </location>
</feature>
<dbReference type="GO" id="GO:0007186">
    <property type="term" value="P:G protein-coupled receptor signaling pathway"/>
    <property type="evidence" value="ECO:0007669"/>
    <property type="project" value="InterPro"/>
</dbReference>
<comment type="caution">
    <text evidence="4">The sequence shown here is derived from an EMBL/GenBank/DDBJ whole genome shotgun (WGS) entry which is preliminary data.</text>
</comment>
<dbReference type="Pfam" id="PF10192">
    <property type="entry name" value="GPR180-TMEM145_TM"/>
    <property type="match status" value="1"/>
</dbReference>
<dbReference type="AlphaFoldDB" id="A0A811KHM6"/>
<feature type="domain" description="GPR180/TMEM145 transmembrane" evidence="3">
    <location>
        <begin position="220"/>
        <end position="433"/>
    </location>
</feature>
<dbReference type="EMBL" id="CAJFCW020000003">
    <property type="protein sequence ID" value="CAG9103331.1"/>
    <property type="molecule type" value="Genomic_DNA"/>
</dbReference>
<dbReference type="InterPro" id="IPR047831">
    <property type="entry name" value="GPR180/TMEM145"/>
</dbReference>
<dbReference type="PANTHER" id="PTHR23252:SF43">
    <property type="entry name" value="INTIMAL THICKNESS RELATED RECEPTOR IRP DOMAIN-CONTAINING PROTEIN"/>
    <property type="match status" value="1"/>
</dbReference>
<dbReference type="Proteomes" id="UP000614601">
    <property type="component" value="Unassembled WGS sequence"/>
</dbReference>
<feature type="transmembrane region" description="Helical" evidence="1">
    <location>
        <begin position="312"/>
        <end position="330"/>
    </location>
</feature>
<evidence type="ECO:0000256" key="1">
    <source>
        <dbReference type="SAM" id="Phobius"/>
    </source>
</evidence>
<evidence type="ECO:0000256" key="2">
    <source>
        <dbReference type="SAM" id="SignalP"/>
    </source>
</evidence>
<evidence type="ECO:0000313" key="4">
    <source>
        <dbReference type="EMBL" id="CAD5214848.1"/>
    </source>
</evidence>
<dbReference type="InterPro" id="IPR019336">
    <property type="entry name" value="GPR180/TMEM145_TM"/>
</dbReference>
<protein>
    <recommendedName>
        <fullName evidence="3">GPR180/TMEM145 transmembrane domain-containing protein</fullName>
    </recommendedName>
</protein>
<feature type="transmembrane region" description="Helical" evidence="1">
    <location>
        <begin position="280"/>
        <end position="300"/>
    </location>
</feature>
<dbReference type="PANTHER" id="PTHR23252">
    <property type="entry name" value="INTIMAL THICKNESS RECEPTOR-RELATED"/>
    <property type="match status" value="1"/>
</dbReference>
<keyword evidence="2" id="KW-0732">Signal</keyword>
<feature type="transmembrane region" description="Helical" evidence="1">
    <location>
        <begin position="417"/>
        <end position="438"/>
    </location>
</feature>
<feature type="chain" id="PRO_5035594868" description="GPR180/TMEM145 transmembrane domain-containing protein" evidence="2">
    <location>
        <begin position="16"/>
        <end position="490"/>
    </location>
</feature>
<feature type="transmembrane region" description="Helical" evidence="1">
    <location>
        <begin position="383"/>
        <end position="405"/>
    </location>
</feature>
<keyword evidence="5" id="KW-1185">Reference proteome</keyword>
<feature type="transmembrane region" description="Helical" evidence="1">
    <location>
        <begin position="206"/>
        <end position="223"/>
    </location>
</feature>
<gene>
    <name evidence="4" type="ORF">BOKJ2_LOCUS5798</name>
</gene>
<evidence type="ECO:0000313" key="5">
    <source>
        <dbReference type="Proteomes" id="UP000614601"/>
    </source>
</evidence>
<reference evidence="4" key="1">
    <citation type="submission" date="2020-09" db="EMBL/GenBank/DDBJ databases">
        <authorList>
            <person name="Kikuchi T."/>
        </authorList>
    </citation>
    <scope>NUCLEOTIDE SEQUENCE</scope>
    <source>
        <strain evidence="4">SH1</strain>
    </source>
</reference>
<dbReference type="EMBL" id="CAJFDH010000003">
    <property type="protein sequence ID" value="CAD5214848.1"/>
    <property type="molecule type" value="Genomic_DNA"/>
</dbReference>
<proteinExistence type="predicted"/>
<organism evidence="4 5">
    <name type="scientific">Bursaphelenchus okinawaensis</name>
    <dbReference type="NCBI Taxonomy" id="465554"/>
    <lineage>
        <taxon>Eukaryota</taxon>
        <taxon>Metazoa</taxon>
        <taxon>Ecdysozoa</taxon>
        <taxon>Nematoda</taxon>
        <taxon>Chromadorea</taxon>
        <taxon>Rhabditida</taxon>
        <taxon>Tylenchina</taxon>
        <taxon>Tylenchomorpha</taxon>
        <taxon>Aphelenchoidea</taxon>
        <taxon>Aphelenchoididae</taxon>
        <taxon>Bursaphelenchus</taxon>
    </lineage>
</organism>
<keyword evidence="1" id="KW-0472">Membrane</keyword>
<keyword evidence="1" id="KW-0812">Transmembrane</keyword>
<dbReference type="GO" id="GO:0019236">
    <property type="term" value="P:response to pheromone"/>
    <property type="evidence" value="ECO:0007669"/>
    <property type="project" value="InterPro"/>
</dbReference>
<keyword evidence="1" id="KW-1133">Transmembrane helix</keyword>
<accession>A0A811KHM6</accession>